<dbReference type="SUPFAM" id="SSF50182">
    <property type="entry name" value="Sm-like ribonucleoproteins"/>
    <property type="match status" value="1"/>
</dbReference>
<dbReference type="EMBL" id="CP093348">
    <property type="protein sequence ID" value="WOH04593.1"/>
    <property type="molecule type" value="Genomic_DNA"/>
</dbReference>
<comment type="subcellular location">
    <subcellularLocation>
        <location evidence="1">Membrane</location>
        <topology evidence="1">Multi-pass membrane protein</topology>
    </subcellularLocation>
</comment>
<dbReference type="Proteomes" id="UP000077755">
    <property type="component" value="Chromosome 6"/>
</dbReference>
<gene>
    <name evidence="4" type="ORF">DCAR_0624004</name>
</gene>
<protein>
    <submittedName>
        <fullName evidence="4">Uncharacterized protein</fullName>
    </submittedName>
</protein>
<organism evidence="4 5">
    <name type="scientific">Daucus carota subsp. sativus</name>
    <name type="common">Carrot</name>
    <dbReference type="NCBI Taxonomy" id="79200"/>
    <lineage>
        <taxon>Eukaryota</taxon>
        <taxon>Viridiplantae</taxon>
        <taxon>Streptophyta</taxon>
        <taxon>Embryophyta</taxon>
        <taxon>Tracheophyta</taxon>
        <taxon>Spermatophyta</taxon>
        <taxon>Magnoliopsida</taxon>
        <taxon>eudicotyledons</taxon>
        <taxon>Gunneridae</taxon>
        <taxon>Pentapetalae</taxon>
        <taxon>asterids</taxon>
        <taxon>campanulids</taxon>
        <taxon>Apiales</taxon>
        <taxon>Apiaceae</taxon>
        <taxon>Apioideae</taxon>
        <taxon>Scandiceae</taxon>
        <taxon>Daucinae</taxon>
        <taxon>Daucus</taxon>
        <taxon>Daucus sect. Daucus</taxon>
    </lineage>
</organism>
<comment type="similarity">
    <text evidence="2">Belongs to the MscS (TC 1.A.23) family.</text>
</comment>
<dbReference type="GO" id="GO:0006820">
    <property type="term" value="P:monoatomic anion transport"/>
    <property type="evidence" value="ECO:0007669"/>
    <property type="project" value="TreeGrafter"/>
</dbReference>
<reference evidence="4" key="1">
    <citation type="journal article" date="2016" name="Nat. Genet.">
        <title>A high-quality carrot genome assembly provides new insights into carotenoid accumulation and asterid genome evolution.</title>
        <authorList>
            <person name="Iorizzo M."/>
            <person name="Ellison S."/>
            <person name="Senalik D."/>
            <person name="Zeng P."/>
            <person name="Satapoomin P."/>
            <person name="Huang J."/>
            <person name="Bowman M."/>
            <person name="Iovene M."/>
            <person name="Sanseverino W."/>
            <person name="Cavagnaro P."/>
            <person name="Yildiz M."/>
            <person name="Macko-Podgorni A."/>
            <person name="Moranska E."/>
            <person name="Grzebelus E."/>
            <person name="Grzebelus D."/>
            <person name="Ashrafi H."/>
            <person name="Zheng Z."/>
            <person name="Cheng S."/>
            <person name="Spooner D."/>
            <person name="Van Deynze A."/>
            <person name="Simon P."/>
        </authorList>
    </citation>
    <scope>NUCLEOTIDE SEQUENCE</scope>
    <source>
        <tissue evidence="4">Leaf</tissue>
    </source>
</reference>
<dbReference type="KEGG" id="dcr:108226033"/>
<dbReference type="PANTHER" id="PTHR31618">
    <property type="entry name" value="MECHANOSENSITIVE ION CHANNEL PROTEIN 5"/>
    <property type="match status" value="1"/>
</dbReference>
<feature type="transmembrane region" description="Helical" evidence="3">
    <location>
        <begin position="6"/>
        <end position="30"/>
    </location>
</feature>
<evidence type="ECO:0000256" key="3">
    <source>
        <dbReference type="SAM" id="Phobius"/>
    </source>
</evidence>
<reference evidence="4" key="2">
    <citation type="submission" date="2022-03" db="EMBL/GenBank/DDBJ databases">
        <title>Draft title - Genomic analysis of global carrot germplasm unveils the trajectory of domestication and the origin of high carotenoid orange carrot.</title>
        <authorList>
            <person name="Iorizzo M."/>
            <person name="Ellison S."/>
            <person name="Senalik D."/>
            <person name="Macko-Podgorni A."/>
            <person name="Grzebelus D."/>
            <person name="Bostan H."/>
            <person name="Rolling W."/>
            <person name="Curaba J."/>
            <person name="Simon P."/>
        </authorList>
    </citation>
    <scope>NUCLEOTIDE SEQUENCE</scope>
    <source>
        <tissue evidence="4">Leaf</tissue>
    </source>
</reference>
<dbReference type="GO" id="GO:0005886">
    <property type="term" value="C:plasma membrane"/>
    <property type="evidence" value="ECO:0007669"/>
    <property type="project" value="TreeGrafter"/>
</dbReference>
<dbReference type="AlphaFoldDB" id="A0AAF0XAQ0"/>
<evidence type="ECO:0000313" key="4">
    <source>
        <dbReference type="EMBL" id="WOH04593.1"/>
    </source>
</evidence>
<dbReference type="PANTHER" id="PTHR31618:SF7">
    <property type="entry name" value="MECHANOSENSITIVE ION CHANNEL PROTEIN"/>
    <property type="match status" value="1"/>
</dbReference>
<dbReference type="GO" id="GO:0008381">
    <property type="term" value="F:mechanosensitive monoatomic ion channel activity"/>
    <property type="evidence" value="ECO:0007669"/>
    <property type="project" value="TreeGrafter"/>
</dbReference>
<keyword evidence="3" id="KW-1133">Transmembrane helix</keyword>
<dbReference type="InterPro" id="IPR010920">
    <property type="entry name" value="LSM_dom_sf"/>
</dbReference>
<proteinExistence type="inferred from homology"/>
<sequence length="408" mass="46666">MNTFAIHFVTSTLATFVIANGMWMFKILILKVLDCRFHDKNFFQNMKNQISHEYILQTLLRPTREFNDSSNSTVGAQLKWIKGSFANMLLLLCTRLHTVCDALDSSNSVNEDQVDSVISMVFKNLTNNEHRGIRETDLLCIMKTEGITDVLKLFEGAAETKSISAASLRKWMVKLSNERKLLVHFLHKTSTVIDELNKVILVNLISMGALAWYLLMGFGTTRFLVYISSDHLLLLVYIFGNFCKMICEGIMLAIVMHPFDIGDLCIIDNEQLVIENIGLISTYFLKDNNWKVQCLNSVLLTKFISNLNRSSELTDNFEILISSTTSSETTAVLKLKIDELLRSNPESWLAEHCFNILVIDDVKAKYNLVITHAKKFQNYNEKKCQRSEFVQKLGTVLEELNIQNFTIQ</sequence>
<feature type="transmembrane region" description="Helical" evidence="3">
    <location>
        <begin position="235"/>
        <end position="255"/>
    </location>
</feature>
<accession>A0AAF0XAQ0</accession>
<keyword evidence="3" id="KW-0472">Membrane</keyword>
<evidence type="ECO:0000256" key="1">
    <source>
        <dbReference type="ARBA" id="ARBA00004141"/>
    </source>
</evidence>
<keyword evidence="5" id="KW-1185">Reference proteome</keyword>
<feature type="transmembrane region" description="Helical" evidence="3">
    <location>
        <begin position="196"/>
        <end position="215"/>
    </location>
</feature>
<dbReference type="InterPro" id="IPR016688">
    <property type="entry name" value="MscS-like_plants/fungi"/>
</dbReference>
<dbReference type="GO" id="GO:0050982">
    <property type="term" value="P:detection of mechanical stimulus"/>
    <property type="evidence" value="ECO:0007669"/>
    <property type="project" value="TreeGrafter"/>
</dbReference>
<evidence type="ECO:0000256" key="2">
    <source>
        <dbReference type="ARBA" id="ARBA00008017"/>
    </source>
</evidence>
<evidence type="ECO:0000313" key="5">
    <source>
        <dbReference type="Proteomes" id="UP000077755"/>
    </source>
</evidence>
<name>A0AAF0XAQ0_DAUCS</name>
<keyword evidence="3" id="KW-0812">Transmembrane</keyword>